<dbReference type="OrthoDB" id="26970at2759"/>
<dbReference type="Pfam" id="PF05327">
    <property type="entry name" value="RRN3"/>
    <property type="match status" value="1"/>
</dbReference>
<feature type="compositionally biased region" description="Acidic residues" evidence="2">
    <location>
        <begin position="414"/>
        <end position="436"/>
    </location>
</feature>
<evidence type="ECO:0000256" key="2">
    <source>
        <dbReference type="SAM" id="MobiDB-lite"/>
    </source>
</evidence>
<comment type="similarity">
    <text evidence="1">Belongs to the RRN3 family.</text>
</comment>
<keyword evidence="4" id="KW-1185">Reference proteome</keyword>
<gene>
    <name evidence="3" type="ORF">BCR33DRAFT_846286</name>
</gene>
<keyword evidence="3" id="KW-0648">Protein biosynthesis</keyword>
<dbReference type="GO" id="GO:0005634">
    <property type="term" value="C:nucleus"/>
    <property type="evidence" value="ECO:0007669"/>
    <property type="project" value="TreeGrafter"/>
</dbReference>
<name>A0A1Y2CWU4_9FUNG</name>
<evidence type="ECO:0000313" key="4">
    <source>
        <dbReference type="Proteomes" id="UP000193642"/>
    </source>
</evidence>
<dbReference type="GO" id="GO:0001042">
    <property type="term" value="F:RNA polymerase I core binding"/>
    <property type="evidence" value="ECO:0007669"/>
    <property type="project" value="TreeGrafter"/>
</dbReference>
<reference evidence="3 4" key="1">
    <citation type="submission" date="2016-07" db="EMBL/GenBank/DDBJ databases">
        <title>Pervasive Adenine N6-methylation of Active Genes in Fungi.</title>
        <authorList>
            <consortium name="DOE Joint Genome Institute"/>
            <person name="Mondo S.J."/>
            <person name="Dannebaum R.O."/>
            <person name="Kuo R.C."/>
            <person name="Labutti K."/>
            <person name="Haridas S."/>
            <person name="Kuo A."/>
            <person name="Salamov A."/>
            <person name="Ahrendt S.R."/>
            <person name="Lipzen A."/>
            <person name="Sullivan W."/>
            <person name="Andreopoulos W.B."/>
            <person name="Clum A."/>
            <person name="Lindquist E."/>
            <person name="Daum C."/>
            <person name="Ramamoorthy G.K."/>
            <person name="Gryganskyi A."/>
            <person name="Culley D."/>
            <person name="Magnuson J.K."/>
            <person name="James T.Y."/>
            <person name="O'Malley M.A."/>
            <person name="Stajich J.E."/>
            <person name="Spatafora J.W."/>
            <person name="Visel A."/>
            <person name="Grigoriev I.V."/>
        </authorList>
    </citation>
    <scope>NUCLEOTIDE SEQUENCE [LARGE SCALE GENOMIC DNA]</scope>
    <source>
        <strain evidence="3 4">JEL800</strain>
    </source>
</reference>
<accession>A0A1Y2CWU4</accession>
<dbReference type="InterPro" id="IPR007991">
    <property type="entry name" value="RNA_pol_I_trans_ini_fac_RRN3"/>
</dbReference>
<dbReference type="GO" id="GO:0006361">
    <property type="term" value="P:transcription initiation at RNA polymerase I promoter"/>
    <property type="evidence" value="ECO:0007669"/>
    <property type="project" value="InterPro"/>
</dbReference>
<feature type="region of interest" description="Disordered" evidence="2">
    <location>
        <begin position="25"/>
        <end position="51"/>
    </location>
</feature>
<dbReference type="GO" id="GO:0001181">
    <property type="term" value="F:RNA polymerase I general transcription initiation factor activity"/>
    <property type="evidence" value="ECO:0007669"/>
    <property type="project" value="InterPro"/>
</dbReference>
<dbReference type="PANTHER" id="PTHR12790:SF0">
    <property type="entry name" value="RNA POLYMERASE I-SPECIFIC TRANSCRIPTION INITIATION FACTOR RRN3-RELATED"/>
    <property type="match status" value="1"/>
</dbReference>
<dbReference type="EMBL" id="MCGO01000005">
    <property type="protein sequence ID" value="ORY51503.1"/>
    <property type="molecule type" value="Genomic_DNA"/>
</dbReference>
<organism evidence="3 4">
    <name type="scientific">Rhizoclosmatium globosum</name>
    <dbReference type="NCBI Taxonomy" id="329046"/>
    <lineage>
        <taxon>Eukaryota</taxon>
        <taxon>Fungi</taxon>
        <taxon>Fungi incertae sedis</taxon>
        <taxon>Chytridiomycota</taxon>
        <taxon>Chytridiomycota incertae sedis</taxon>
        <taxon>Chytridiomycetes</taxon>
        <taxon>Chytridiales</taxon>
        <taxon>Chytriomycetaceae</taxon>
        <taxon>Rhizoclosmatium</taxon>
    </lineage>
</organism>
<dbReference type="PANTHER" id="PTHR12790">
    <property type="entry name" value="TRANSCRIPTION INITIATION FACTOR IA RRN3"/>
    <property type="match status" value="1"/>
</dbReference>
<dbReference type="Proteomes" id="UP000193642">
    <property type="component" value="Unassembled WGS sequence"/>
</dbReference>
<proteinExistence type="inferred from homology"/>
<evidence type="ECO:0000256" key="1">
    <source>
        <dbReference type="ARBA" id="ARBA00010098"/>
    </source>
</evidence>
<protein>
    <submittedName>
        <fullName evidence="3">RNA polymerase I-specific transcription initiation factor RRN3</fullName>
    </submittedName>
</protein>
<dbReference type="GO" id="GO:0003743">
    <property type="term" value="F:translation initiation factor activity"/>
    <property type="evidence" value="ECO:0007669"/>
    <property type="project" value="UniProtKB-KW"/>
</dbReference>
<sequence>MNPPVFKESSDAIACTVVRVAAQTEWRRRRSRRRGSTRSSTHSLTGALESLGQRTPLKKSLSFLAATSTSTSTSTAAAGTSSGFAGKAASGPVFELRLLGQSANSDSESESESTDTVQTIEAETMTAEAAARVVGLVCAQSSATTKVANQTAAVAWLASLFAADKGRDSPTPRLSPNALCEWLAALTLQVSLIGACAPLVDAILKMDRWFVVLTDTRIVKEYSHLVENLVSAHASLVQPVVASLVSALRNARTGKESPAALSTKFDRIHSVLNAVIRLIPSGPSFMQSILSENFPHKSEDVLDNLWYLKNLFRIVEYAPVLRNSVWALAIDRVAQVDVEIQSALDDLSEEDYNQVLAHCFDIDASGHDRESITFMSPKTFASAGRVGAAMPDELRLDEEDDEPSQNTPRGPTAPDDDDSDQESESEDDSDEEEDDAAPPPVVSDFRISSGKLDSLLHFLLTQLTHIYSPTTPIGPGSSNRRNVSTANYGETSDEVFEFFTILLQIFERTVLPTHQCKYVQFLYFHACSMSARCTEAFLVLLAQKTFDTSSPAIIRCAASAYLSSFVARAKFVEIEAVLYCLKMMNGWALNYVEANEPNVKVGAVLDGGKAHACFYSVIQALLYVFCFRWKEIVNAAGVVSGGEEGRNVEYGRLPAEMNGFQKLVQSRFQPLKVCTKSVVAEFARITHKLDMLYCYTHIQKPVVTAQQTQAGLLPPRPPQSQPMRAVRINNNHTNQSQTNYASFTSSSYSPEVPGSISPDASMNMSYVQESTLNQRMGNTPQQQYPTQAQPQDTLGSACLEAFFPFDPCHLVMSKKVVEPMYNEWIEDEDTAGGGGDSDIDYISSSFENQMSMSC</sequence>
<feature type="compositionally biased region" description="Basic residues" evidence="2">
    <location>
        <begin position="27"/>
        <end position="36"/>
    </location>
</feature>
<dbReference type="STRING" id="329046.A0A1Y2CWU4"/>
<evidence type="ECO:0000313" key="3">
    <source>
        <dbReference type="EMBL" id="ORY51503.1"/>
    </source>
</evidence>
<feature type="region of interest" description="Disordered" evidence="2">
    <location>
        <begin position="396"/>
        <end position="443"/>
    </location>
</feature>
<keyword evidence="3" id="KW-0396">Initiation factor</keyword>
<dbReference type="AlphaFoldDB" id="A0A1Y2CWU4"/>
<comment type="caution">
    <text evidence="3">The sequence shown here is derived from an EMBL/GenBank/DDBJ whole genome shotgun (WGS) entry which is preliminary data.</text>
</comment>